<dbReference type="PROSITE" id="PS50975">
    <property type="entry name" value="ATP_GRASP"/>
    <property type="match status" value="1"/>
</dbReference>
<protein>
    <submittedName>
        <fullName evidence="3">YheC/YheD family protein</fullName>
    </submittedName>
</protein>
<proteinExistence type="predicted"/>
<dbReference type="EMBL" id="JACVVD010000008">
    <property type="protein sequence ID" value="MBD0382748.1"/>
    <property type="molecule type" value="Genomic_DNA"/>
</dbReference>
<dbReference type="GO" id="GO:0005524">
    <property type="term" value="F:ATP binding"/>
    <property type="evidence" value="ECO:0007669"/>
    <property type="project" value="UniProtKB-UniRule"/>
</dbReference>
<comment type="caution">
    <text evidence="3">The sequence shown here is derived from an EMBL/GenBank/DDBJ whole genome shotgun (WGS) entry which is preliminary data.</text>
</comment>
<evidence type="ECO:0000259" key="2">
    <source>
        <dbReference type="PROSITE" id="PS50975"/>
    </source>
</evidence>
<name>A0A926KV19_9BACL</name>
<keyword evidence="1" id="KW-0547">Nucleotide-binding</keyword>
<evidence type="ECO:0000313" key="4">
    <source>
        <dbReference type="Proteomes" id="UP000650466"/>
    </source>
</evidence>
<dbReference type="Proteomes" id="UP000650466">
    <property type="component" value="Unassembled WGS sequence"/>
</dbReference>
<dbReference type="Pfam" id="PF14398">
    <property type="entry name" value="ATPgrasp_YheCD"/>
    <property type="match status" value="1"/>
</dbReference>
<dbReference type="AlphaFoldDB" id="A0A926KV19"/>
<dbReference type="InterPro" id="IPR011761">
    <property type="entry name" value="ATP-grasp"/>
</dbReference>
<dbReference type="InterPro" id="IPR026838">
    <property type="entry name" value="YheC/D"/>
</dbReference>
<keyword evidence="1" id="KW-0067">ATP-binding</keyword>
<accession>A0A926KV19</accession>
<dbReference type="GO" id="GO:0046872">
    <property type="term" value="F:metal ion binding"/>
    <property type="evidence" value="ECO:0007669"/>
    <property type="project" value="InterPro"/>
</dbReference>
<reference evidence="3" key="1">
    <citation type="submission" date="2020-09" db="EMBL/GenBank/DDBJ databases">
        <title>Draft Genome Sequence of Paenibacillus sp. WST5.</title>
        <authorList>
            <person name="Bao Z."/>
        </authorList>
    </citation>
    <scope>NUCLEOTIDE SEQUENCE</scope>
    <source>
        <strain evidence="3">WST5</strain>
    </source>
</reference>
<feature type="domain" description="ATP-grasp" evidence="2">
    <location>
        <begin position="120"/>
        <end position="355"/>
    </location>
</feature>
<evidence type="ECO:0000256" key="1">
    <source>
        <dbReference type="PROSITE-ProRule" id="PRU00409"/>
    </source>
</evidence>
<organism evidence="3 4">
    <name type="scientific">Paenibacillus sedimenti</name>
    <dbReference type="NCBI Taxonomy" id="2770274"/>
    <lineage>
        <taxon>Bacteria</taxon>
        <taxon>Bacillati</taxon>
        <taxon>Bacillota</taxon>
        <taxon>Bacilli</taxon>
        <taxon>Bacillales</taxon>
        <taxon>Paenibacillaceae</taxon>
        <taxon>Paenibacillus</taxon>
    </lineage>
</organism>
<keyword evidence="4" id="KW-1185">Reference proteome</keyword>
<sequence length="379" mass="43432">MAPQRLGVLAIYLSKTRLEELSFFRKLSQEGKKLGVQVEVFTPDDVESNTSVRTLTYDAQIGKWIRRRTSFPPVIYDRCRYKAAANYRMLQAFRKSHATLIYLSRPLANKWKMHQVLTESETIRKYVPATVRYSTTQELMRAIKKHKLIYVKPKNGTGGRGILRIEQIGNDLYLLQGRSQQRTILAPFRASEKQLMIKLHTLKLSPDFVVQQGIPLTLKDGRVHDYRLLIQKNGRGEWEVTGCAGRIGPPRSITSNLHGGGSAVSLDRLLSYRFSSQAKINEIKKEMNSFAYKLAAFLETKFGKLCELGMDIAVDPNGQIWLLEVNPKPSREVFRRIGQKETYRKAVTRPLEYALWMMREGKKDSTTSSIESDTNEVIE</sequence>
<dbReference type="Gene3D" id="3.30.470.20">
    <property type="entry name" value="ATP-grasp fold, B domain"/>
    <property type="match status" value="1"/>
</dbReference>
<gene>
    <name evidence="3" type="ORF">ICC18_21750</name>
</gene>
<dbReference type="SUPFAM" id="SSF56059">
    <property type="entry name" value="Glutathione synthetase ATP-binding domain-like"/>
    <property type="match status" value="1"/>
</dbReference>
<evidence type="ECO:0000313" key="3">
    <source>
        <dbReference type="EMBL" id="MBD0382748.1"/>
    </source>
</evidence>
<dbReference type="RefSeq" id="WP_188176531.1">
    <property type="nucleotide sequence ID" value="NZ_JACVVD010000008.1"/>
</dbReference>